<dbReference type="SUPFAM" id="SSF53098">
    <property type="entry name" value="Ribonuclease H-like"/>
    <property type="match status" value="1"/>
</dbReference>
<dbReference type="GO" id="GO:0006310">
    <property type="term" value="P:DNA recombination"/>
    <property type="evidence" value="ECO:0007669"/>
    <property type="project" value="UniProtKB-KW"/>
</dbReference>
<dbReference type="CDD" id="cd09274">
    <property type="entry name" value="RNase_HI_RT_Ty3"/>
    <property type="match status" value="1"/>
</dbReference>
<keyword evidence="2" id="KW-0808">Transferase</keyword>
<dbReference type="Pfam" id="PF17921">
    <property type="entry name" value="Integrase_H2C2"/>
    <property type="match status" value="1"/>
</dbReference>
<dbReference type="GO" id="GO:0004190">
    <property type="term" value="F:aspartic-type endopeptidase activity"/>
    <property type="evidence" value="ECO:0007669"/>
    <property type="project" value="UniProtKB-KW"/>
</dbReference>
<keyword evidence="12" id="KW-0695">RNA-directed DNA polymerase</keyword>
<evidence type="ECO:0000259" key="17">
    <source>
        <dbReference type="PROSITE" id="PS50994"/>
    </source>
</evidence>
<dbReference type="SUPFAM" id="SSF56672">
    <property type="entry name" value="DNA/RNA polymerases"/>
    <property type="match status" value="1"/>
</dbReference>
<dbReference type="Gene3D" id="1.10.340.70">
    <property type="match status" value="1"/>
</dbReference>
<sequence>MSKKFTSAQQNYAVHELETLAILEALIKWEDKLVGYPIHVITDHKALEFFKTQSNLSNRQRRWVDYLSRFNFDITYVKGDYNKVADCLSRYYESDTAMDVHDAHDYVNADVRIDPDGEDLPLPRYQEVKEKVVEIRAMRETRTRLQRRLQEQEEARDVEARLLKEAEQNSENSGQDRTSTEASTHTADEPDITLGDILFGRVDVPAPADQSDEEFLGRVKAGYADDQLFALVLENPEAYPSFVVQDELIWTTNLAGSRVLCIPRQAELLTGIVEQCHQTLGHFGDERTSEYVRRWYWWPTMYKTIREFCKTCEVCHRSKGSNQRPAGKLHPLPIPTKPWDSIGMDFVGPFPESKGFNYLWVVICRMTSMVHLIPVHTTMTANELSWIYLREIVRLHGLPSSIVSDRDPKFTSRWWRALHKLLGAKLLMSTSFHPQTDGQTERANRNVGQIFRAIVRSDQKDWVDRTPMTEFAINSSVSGTTKFAPFELNGGFMPSMIKEIRSDDIVPKGVRQYAEQALLNLASAHDSIIESRVFQTRKANTRRAAEPDIKVGDLVYLSTKNLNMPKGRARKLCPKFVGPYKVLEAYPEVSNYVLELPAALTSRRIHPRFHVSLLRPYHASSDLMFPNRSRPEPYDFGAEDDQEWFVEELMGHRWTQNDTLEFEVQWSLGDTTWEPYDNCKDLAALDRYLKLQGVKRPRQLARRD</sequence>
<evidence type="ECO:0000256" key="2">
    <source>
        <dbReference type="ARBA" id="ARBA00022679"/>
    </source>
</evidence>
<dbReference type="InterPro" id="IPR041588">
    <property type="entry name" value="Integrase_H2C2"/>
</dbReference>
<dbReference type="InterPro" id="IPR043502">
    <property type="entry name" value="DNA/RNA_pol_sf"/>
</dbReference>
<dbReference type="Pfam" id="PF24626">
    <property type="entry name" value="SH3_Tf2-1"/>
    <property type="match status" value="1"/>
</dbReference>
<evidence type="ECO:0000256" key="3">
    <source>
        <dbReference type="ARBA" id="ARBA00022695"/>
    </source>
</evidence>
<dbReference type="Proteomes" id="UP001063166">
    <property type="component" value="Unassembled WGS sequence"/>
</dbReference>
<comment type="caution">
    <text evidence="18">The sequence shown here is derived from an EMBL/GenBank/DDBJ whole genome shotgun (WGS) entry which is preliminary data.</text>
</comment>
<evidence type="ECO:0000256" key="14">
    <source>
        <dbReference type="ARBA" id="ARBA00023125"/>
    </source>
</evidence>
<dbReference type="GO" id="GO:0003723">
    <property type="term" value="F:RNA binding"/>
    <property type="evidence" value="ECO:0007669"/>
    <property type="project" value="UniProtKB-KW"/>
</dbReference>
<evidence type="ECO:0000256" key="16">
    <source>
        <dbReference type="SAM" id="MobiDB-lite"/>
    </source>
</evidence>
<dbReference type="GO" id="GO:0003964">
    <property type="term" value="F:RNA-directed DNA polymerase activity"/>
    <property type="evidence" value="ECO:0007669"/>
    <property type="project" value="UniProtKB-KW"/>
</dbReference>
<evidence type="ECO:0000256" key="4">
    <source>
        <dbReference type="ARBA" id="ARBA00022722"/>
    </source>
</evidence>
<dbReference type="PANTHER" id="PTHR37984">
    <property type="entry name" value="PROTEIN CBG26694"/>
    <property type="match status" value="1"/>
</dbReference>
<protein>
    <submittedName>
        <fullName evidence="18">Retrotransposable element tf2 155 kDa protein type 1-like</fullName>
    </submittedName>
</protein>
<evidence type="ECO:0000256" key="9">
    <source>
        <dbReference type="ARBA" id="ARBA00022842"/>
    </source>
</evidence>
<evidence type="ECO:0000256" key="5">
    <source>
        <dbReference type="ARBA" id="ARBA00022723"/>
    </source>
</evidence>
<keyword evidence="7" id="KW-0255">Endonuclease</keyword>
<dbReference type="GO" id="GO:0015074">
    <property type="term" value="P:DNA integration"/>
    <property type="evidence" value="ECO:0007669"/>
    <property type="project" value="UniProtKB-KW"/>
</dbReference>
<feature type="compositionally biased region" description="Polar residues" evidence="16">
    <location>
        <begin position="169"/>
        <end position="185"/>
    </location>
</feature>
<keyword evidence="9" id="KW-0460">Magnesium</keyword>
<evidence type="ECO:0000313" key="18">
    <source>
        <dbReference type="EMBL" id="GLB42647.1"/>
    </source>
</evidence>
<evidence type="ECO:0000256" key="13">
    <source>
        <dbReference type="ARBA" id="ARBA00022932"/>
    </source>
</evidence>
<evidence type="ECO:0000256" key="12">
    <source>
        <dbReference type="ARBA" id="ARBA00022918"/>
    </source>
</evidence>
<dbReference type="InterPro" id="IPR036397">
    <property type="entry name" value="RNaseH_sf"/>
</dbReference>
<dbReference type="Pfam" id="PF17917">
    <property type="entry name" value="RT_RNaseH"/>
    <property type="match status" value="1"/>
</dbReference>
<keyword evidence="4" id="KW-0540">Nuclease</keyword>
<dbReference type="AlphaFoldDB" id="A0A9P3PWN9"/>
<dbReference type="InterPro" id="IPR056924">
    <property type="entry name" value="SH3_Tf2-1"/>
</dbReference>
<dbReference type="CDD" id="cd00024">
    <property type="entry name" value="CD_CSD"/>
    <property type="match status" value="1"/>
</dbReference>
<dbReference type="Pfam" id="PF00665">
    <property type="entry name" value="rve"/>
    <property type="match status" value="1"/>
</dbReference>
<evidence type="ECO:0000256" key="15">
    <source>
        <dbReference type="ARBA" id="ARBA00023172"/>
    </source>
</evidence>
<dbReference type="EMBL" id="BRPK01000012">
    <property type="protein sequence ID" value="GLB42647.1"/>
    <property type="molecule type" value="Genomic_DNA"/>
</dbReference>
<evidence type="ECO:0000256" key="1">
    <source>
        <dbReference type="ARBA" id="ARBA00022670"/>
    </source>
</evidence>
<organism evidence="18 19">
    <name type="scientific">Lyophyllum shimeji</name>
    <name type="common">Hon-shimeji</name>
    <name type="synonym">Tricholoma shimeji</name>
    <dbReference type="NCBI Taxonomy" id="47721"/>
    <lineage>
        <taxon>Eukaryota</taxon>
        <taxon>Fungi</taxon>
        <taxon>Dikarya</taxon>
        <taxon>Basidiomycota</taxon>
        <taxon>Agaricomycotina</taxon>
        <taxon>Agaricomycetes</taxon>
        <taxon>Agaricomycetidae</taxon>
        <taxon>Agaricales</taxon>
        <taxon>Tricholomatineae</taxon>
        <taxon>Lyophyllaceae</taxon>
        <taxon>Lyophyllum</taxon>
    </lineage>
</organism>
<keyword evidence="8" id="KW-0378">Hydrolase</keyword>
<dbReference type="OrthoDB" id="3158924at2759"/>
<dbReference type="InterPro" id="IPR041373">
    <property type="entry name" value="RT_RNaseH"/>
</dbReference>
<dbReference type="Gene3D" id="3.30.420.10">
    <property type="entry name" value="Ribonuclease H-like superfamily/Ribonuclease H"/>
    <property type="match status" value="1"/>
</dbReference>
<dbReference type="InterPro" id="IPR050951">
    <property type="entry name" value="Retrovirus_Pol_polyprotein"/>
</dbReference>
<dbReference type="InterPro" id="IPR001584">
    <property type="entry name" value="Integrase_cat-core"/>
</dbReference>
<dbReference type="GO" id="GO:0004519">
    <property type="term" value="F:endonuclease activity"/>
    <property type="evidence" value="ECO:0007669"/>
    <property type="project" value="UniProtKB-KW"/>
</dbReference>
<keyword evidence="3" id="KW-0548">Nucleotidyltransferase</keyword>
<keyword evidence="1" id="KW-0645">Protease</keyword>
<evidence type="ECO:0000256" key="7">
    <source>
        <dbReference type="ARBA" id="ARBA00022759"/>
    </source>
</evidence>
<accession>A0A9P3PWN9</accession>
<feature type="region of interest" description="Disordered" evidence="16">
    <location>
        <begin position="165"/>
        <end position="190"/>
    </location>
</feature>
<evidence type="ECO:0000313" key="19">
    <source>
        <dbReference type="Proteomes" id="UP001063166"/>
    </source>
</evidence>
<evidence type="ECO:0000256" key="10">
    <source>
        <dbReference type="ARBA" id="ARBA00022884"/>
    </source>
</evidence>
<dbReference type="GO" id="GO:0046872">
    <property type="term" value="F:metal ion binding"/>
    <property type="evidence" value="ECO:0007669"/>
    <property type="project" value="UniProtKB-KW"/>
</dbReference>
<evidence type="ECO:0000256" key="8">
    <source>
        <dbReference type="ARBA" id="ARBA00022801"/>
    </source>
</evidence>
<evidence type="ECO:0000256" key="11">
    <source>
        <dbReference type="ARBA" id="ARBA00022908"/>
    </source>
</evidence>
<keyword evidence="11" id="KW-0229">DNA integration</keyword>
<dbReference type="PROSITE" id="PS50994">
    <property type="entry name" value="INTEGRASE"/>
    <property type="match status" value="1"/>
</dbReference>
<keyword evidence="10" id="KW-0694">RNA-binding</keyword>
<keyword evidence="13" id="KW-0239">DNA-directed DNA polymerase</keyword>
<name>A0A9P3PWN9_LYOSH</name>
<dbReference type="SUPFAM" id="SSF54160">
    <property type="entry name" value="Chromo domain-like"/>
    <property type="match status" value="1"/>
</dbReference>
<keyword evidence="19" id="KW-1185">Reference proteome</keyword>
<keyword evidence="5" id="KW-0479">Metal-binding</keyword>
<dbReference type="GO" id="GO:0006508">
    <property type="term" value="P:proteolysis"/>
    <property type="evidence" value="ECO:0007669"/>
    <property type="project" value="UniProtKB-KW"/>
</dbReference>
<dbReference type="PANTHER" id="PTHR37984:SF5">
    <property type="entry name" value="PROTEIN NYNRIN-LIKE"/>
    <property type="match status" value="1"/>
</dbReference>
<proteinExistence type="predicted"/>
<keyword evidence="15" id="KW-0233">DNA recombination</keyword>
<gene>
    <name evidence="18" type="ORF">LshimejAT787_1200960</name>
</gene>
<dbReference type="Gene3D" id="2.40.50.40">
    <property type="match status" value="1"/>
</dbReference>
<dbReference type="GO" id="GO:0003677">
    <property type="term" value="F:DNA binding"/>
    <property type="evidence" value="ECO:0007669"/>
    <property type="project" value="UniProtKB-KW"/>
</dbReference>
<feature type="domain" description="Integrase catalytic" evidence="17">
    <location>
        <begin position="334"/>
        <end position="493"/>
    </location>
</feature>
<dbReference type="InterPro" id="IPR016197">
    <property type="entry name" value="Chromo-like_dom_sf"/>
</dbReference>
<dbReference type="GO" id="GO:0005634">
    <property type="term" value="C:nucleus"/>
    <property type="evidence" value="ECO:0007669"/>
    <property type="project" value="UniProtKB-ARBA"/>
</dbReference>
<evidence type="ECO:0000256" key="6">
    <source>
        <dbReference type="ARBA" id="ARBA00022750"/>
    </source>
</evidence>
<dbReference type="InterPro" id="IPR012337">
    <property type="entry name" value="RNaseH-like_sf"/>
</dbReference>
<reference evidence="18" key="1">
    <citation type="submission" date="2022-07" db="EMBL/GenBank/DDBJ databases">
        <title>The genome of Lyophyllum shimeji provides insight into the initial evolution of ectomycorrhizal fungal genome.</title>
        <authorList>
            <person name="Kobayashi Y."/>
            <person name="Shibata T."/>
            <person name="Hirakawa H."/>
            <person name="Shigenobu S."/>
            <person name="Nishiyama T."/>
            <person name="Yamada A."/>
            <person name="Hasebe M."/>
            <person name="Kawaguchi M."/>
        </authorList>
    </citation>
    <scope>NUCLEOTIDE SEQUENCE</scope>
    <source>
        <strain evidence="18">AT787</strain>
    </source>
</reference>
<keyword evidence="14" id="KW-0238">DNA-binding</keyword>
<keyword evidence="6" id="KW-0064">Aspartyl protease</keyword>
<dbReference type="GO" id="GO:0003887">
    <property type="term" value="F:DNA-directed DNA polymerase activity"/>
    <property type="evidence" value="ECO:0007669"/>
    <property type="project" value="UniProtKB-KW"/>
</dbReference>